<name>A0ABR2VKB5_9FUNG</name>
<evidence type="ECO:0000313" key="4">
    <source>
        <dbReference type="Proteomes" id="UP001479436"/>
    </source>
</evidence>
<reference evidence="3 4" key="1">
    <citation type="submission" date="2023-04" db="EMBL/GenBank/DDBJ databases">
        <title>Genome of Basidiobolus ranarum AG-B5.</title>
        <authorList>
            <person name="Stajich J.E."/>
            <person name="Carter-House D."/>
            <person name="Gryganskyi A."/>
        </authorList>
    </citation>
    <scope>NUCLEOTIDE SEQUENCE [LARGE SCALE GENOMIC DNA]</scope>
    <source>
        <strain evidence="3 4">AG-B5</strain>
    </source>
</reference>
<organism evidence="3 4">
    <name type="scientific">Basidiobolus ranarum</name>
    <dbReference type="NCBI Taxonomy" id="34480"/>
    <lineage>
        <taxon>Eukaryota</taxon>
        <taxon>Fungi</taxon>
        <taxon>Fungi incertae sedis</taxon>
        <taxon>Zoopagomycota</taxon>
        <taxon>Entomophthoromycotina</taxon>
        <taxon>Basidiobolomycetes</taxon>
        <taxon>Basidiobolales</taxon>
        <taxon>Basidiobolaceae</taxon>
        <taxon>Basidiobolus</taxon>
    </lineage>
</organism>
<feature type="coiled-coil region" evidence="2">
    <location>
        <begin position="76"/>
        <end position="134"/>
    </location>
</feature>
<dbReference type="InterPro" id="IPR026183">
    <property type="entry name" value="Taxilin_fam"/>
</dbReference>
<comment type="caution">
    <text evidence="3">The sequence shown here is derived from an EMBL/GenBank/DDBJ whole genome shotgun (WGS) entry which is preliminary data.</text>
</comment>
<dbReference type="Pfam" id="PF09728">
    <property type="entry name" value="Taxilin"/>
    <property type="match status" value="1"/>
</dbReference>
<evidence type="ECO:0000256" key="1">
    <source>
        <dbReference type="ARBA" id="ARBA00009550"/>
    </source>
</evidence>
<keyword evidence="2" id="KW-0175">Coiled coil</keyword>
<accession>A0ABR2VKB5</accession>
<dbReference type="PANTHER" id="PTHR16127">
    <property type="entry name" value="TAXILIN"/>
    <property type="match status" value="1"/>
</dbReference>
<keyword evidence="4" id="KW-1185">Reference proteome</keyword>
<evidence type="ECO:0000313" key="3">
    <source>
        <dbReference type="EMBL" id="KAK9667579.1"/>
    </source>
</evidence>
<sequence>MNSKLNTLIQDKIVQFENISTIDADEERVLAKEIKKVAKEVEDMFQPGLEKGEPVALLKEKYFTLFQEKSRLELSTAKLQRKTDQLLREHEILKTETKKANEMKSKLENLCRELQRENKRVKEESLRIAHEEQKKREEISGKFEKAIEDIRVKMDLDSEENNKRAEDNDM</sequence>
<proteinExistence type="inferred from homology"/>
<protein>
    <submittedName>
        <fullName evidence="3">Uncharacterized protein</fullName>
    </submittedName>
</protein>
<dbReference type="Proteomes" id="UP001479436">
    <property type="component" value="Unassembled WGS sequence"/>
</dbReference>
<comment type="similarity">
    <text evidence="1">Belongs to the taxilin family.</text>
</comment>
<dbReference type="EMBL" id="JASJQH010011000">
    <property type="protein sequence ID" value="KAK9667579.1"/>
    <property type="molecule type" value="Genomic_DNA"/>
</dbReference>
<evidence type="ECO:0000256" key="2">
    <source>
        <dbReference type="SAM" id="Coils"/>
    </source>
</evidence>
<gene>
    <name evidence="3" type="ORF">K7432_017662</name>
</gene>
<dbReference type="PANTHER" id="PTHR16127:SF13">
    <property type="entry name" value="GH01188P"/>
    <property type="match status" value="1"/>
</dbReference>